<dbReference type="Proteomes" id="UP001165653">
    <property type="component" value="Unassembled WGS sequence"/>
</dbReference>
<keyword evidence="3" id="KW-1185">Reference proteome</keyword>
<dbReference type="RefSeq" id="WP_264516300.1">
    <property type="nucleotide sequence ID" value="NZ_JAPDDR010000018.1"/>
</dbReference>
<feature type="compositionally biased region" description="Low complexity" evidence="1">
    <location>
        <begin position="139"/>
        <end position="157"/>
    </location>
</feature>
<name>A0ABT3GA35_9BACT</name>
<dbReference type="EMBL" id="JAPDDR010000018">
    <property type="protein sequence ID" value="MCW1916714.1"/>
    <property type="molecule type" value="Genomic_DNA"/>
</dbReference>
<sequence>MNSSRGIFEPQEGFAPAPPAKSPFAVADDGPATSPFAVVSEPESPFASLRDENPPKLSPEPGRPVKLPERRPAAGDPPPVEARSPFAAESAGSPFEAPVTATSPFATAAPATAVATPAAPASSPFAFSQEPPPVPPAVPVQQAAAVPAPAPAAVVTPAPEPAPAPAPAPAPEPVAATPATPAPASTPAPATMDTDSSYESDSRSIRQLELRAIFGVDRELSAEEILQRARSLPGIRHVARIPAADTATVDSFKRVIAGLGFGVGQVKLYCGSVPIEFIRESGVILAVQNDGSFAPGVRETLMIVARELGRL</sequence>
<gene>
    <name evidence="2" type="ORF">OJ996_24215</name>
</gene>
<evidence type="ECO:0000313" key="2">
    <source>
        <dbReference type="EMBL" id="MCW1916714.1"/>
    </source>
</evidence>
<evidence type="ECO:0000256" key="1">
    <source>
        <dbReference type="SAM" id="MobiDB-lite"/>
    </source>
</evidence>
<proteinExistence type="predicted"/>
<evidence type="ECO:0000313" key="3">
    <source>
        <dbReference type="Proteomes" id="UP001165653"/>
    </source>
</evidence>
<protein>
    <submittedName>
        <fullName evidence="2">Uncharacterized protein</fullName>
    </submittedName>
</protein>
<feature type="region of interest" description="Disordered" evidence="1">
    <location>
        <begin position="111"/>
        <end position="202"/>
    </location>
</feature>
<organism evidence="2 3">
    <name type="scientific">Luteolibacter rhizosphaerae</name>
    <dbReference type="NCBI Taxonomy" id="2989719"/>
    <lineage>
        <taxon>Bacteria</taxon>
        <taxon>Pseudomonadati</taxon>
        <taxon>Verrucomicrobiota</taxon>
        <taxon>Verrucomicrobiia</taxon>
        <taxon>Verrucomicrobiales</taxon>
        <taxon>Verrucomicrobiaceae</taxon>
        <taxon>Luteolibacter</taxon>
    </lineage>
</organism>
<feature type="compositionally biased region" description="Low complexity" evidence="1">
    <location>
        <begin position="111"/>
        <end position="128"/>
    </location>
</feature>
<feature type="compositionally biased region" description="Pro residues" evidence="1">
    <location>
        <begin position="158"/>
        <end position="172"/>
    </location>
</feature>
<feature type="region of interest" description="Disordered" evidence="1">
    <location>
        <begin position="1"/>
        <end position="99"/>
    </location>
</feature>
<accession>A0ABT3GA35</accession>
<comment type="caution">
    <text evidence="2">The sequence shown here is derived from an EMBL/GenBank/DDBJ whole genome shotgun (WGS) entry which is preliminary data.</text>
</comment>
<reference evidence="2" key="1">
    <citation type="submission" date="2022-10" db="EMBL/GenBank/DDBJ databases">
        <title>Luteolibacter sp. GHJ8, whole genome shotgun sequencing project.</title>
        <authorList>
            <person name="Zhao G."/>
            <person name="Shen L."/>
        </authorList>
    </citation>
    <scope>NUCLEOTIDE SEQUENCE</scope>
    <source>
        <strain evidence="2">GHJ8</strain>
    </source>
</reference>